<dbReference type="InterPro" id="IPR038709">
    <property type="entry name" value="RpoN_core-bd_sf"/>
</dbReference>
<keyword evidence="6" id="KW-0731">Sigma factor</keyword>
<dbReference type="InterPro" id="IPR007046">
    <property type="entry name" value="RNA_pol_sigma_54_core-bd"/>
</dbReference>
<protein>
    <submittedName>
        <fullName evidence="12">RNA polymerase, sigma 54 subunit, RpoN/SigL</fullName>
    </submittedName>
</protein>
<dbReference type="PROSITE" id="PS00718">
    <property type="entry name" value="SIGMA54_2"/>
    <property type="match status" value="1"/>
</dbReference>
<dbReference type="Gene3D" id="1.10.10.1330">
    <property type="entry name" value="RNA polymerase sigma-54 factor, core-binding domain"/>
    <property type="match status" value="1"/>
</dbReference>
<comment type="similarity">
    <text evidence="1">Belongs to the sigma-54 factor family.</text>
</comment>
<keyword evidence="13" id="KW-1185">Reference proteome</keyword>
<feature type="region of interest" description="Disordered" evidence="9">
    <location>
        <begin position="41"/>
        <end position="79"/>
    </location>
</feature>
<accession>A0A0S7BVH1</accession>
<keyword evidence="7" id="KW-0238">DNA-binding</keyword>
<dbReference type="Proteomes" id="UP000053091">
    <property type="component" value="Unassembled WGS sequence"/>
</dbReference>
<evidence type="ECO:0000256" key="7">
    <source>
        <dbReference type="ARBA" id="ARBA00023125"/>
    </source>
</evidence>
<dbReference type="Pfam" id="PF04552">
    <property type="entry name" value="Sigma54_DBD"/>
    <property type="match status" value="1"/>
</dbReference>
<dbReference type="GO" id="GO:0003677">
    <property type="term" value="F:DNA binding"/>
    <property type="evidence" value="ECO:0007669"/>
    <property type="project" value="UniProtKB-KW"/>
</dbReference>
<dbReference type="GO" id="GO:0000428">
    <property type="term" value="C:DNA-directed RNA polymerase complex"/>
    <property type="evidence" value="ECO:0007669"/>
    <property type="project" value="UniProtKB-KW"/>
</dbReference>
<dbReference type="OrthoDB" id="9814402at2"/>
<evidence type="ECO:0000256" key="6">
    <source>
        <dbReference type="ARBA" id="ARBA00023082"/>
    </source>
</evidence>
<evidence type="ECO:0000256" key="9">
    <source>
        <dbReference type="SAM" id="MobiDB-lite"/>
    </source>
</evidence>
<dbReference type="GO" id="GO:0016779">
    <property type="term" value="F:nucleotidyltransferase activity"/>
    <property type="evidence" value="ECO:0007669"/>
    <property type="project" value="UniProtKB-KW"/>
</dbReference>
<evidence type="ECO:0000256" key="1">
    <source>
        <dbReference type="ARBA" id="ARBA00008798"/>
    </source>
</evidence>
<organism evidence="12">
    <name type="scientific">Lentimicrobium saccharophilum</name>
    <dbReference type="NCBI Taxonomy" id="1678841"/>
    <lineage>
        <taxon>Bacteria</taxon>
        <taxon>Pseudomonadati</taxon>
        <taxon>Bacteroidota</taxon>
        <taxon>Bacteroidia</taxon>
        <taxon>Bacteroidales</taxon>
        <taxon>Lentimicrobiaceae</taxon>
        <taxon>Lentimicrobium</taxon>
    </lineage>
</organism>
<reference evidence="12" key="1">
    <citation type="journal article" date="2015" name="Genome Announc.">
        <title>Draft Genome Sequence of Bacteroidales Strain TBC1, a Novel Isolate from a Methanogenic Wastewater Treatment System.</title>
        <authorList>
            <person name="Tourlousse D.M."/>
            <person name="Matsuura N."/>
            <person name="Sun L."/>
            <person name="Toyonaga M."/>
            <person name="Kuroda K."/>
            <person name="Ohashi A."/>
            <person name="Cruz R."/>
            <person name="Yamaguchi T."/>
            <person name="Sekiguchi Y."/>
        </authorList>
    </citation>
    <scope>NUCLEOTIDE SEQUENCE [LARGE SCALE GENOMIC DNA]</scope>
    <source>
        <strain evidence="12">TBC1</strain>
    </source>
</reference>
<dbReference type="Pfam" id="PF04963">
    <property type="entry name" value="Sigma54_CBD"/>
    <property type="match status" value="1"/>
</dbReference>
<dbReference type="AlphaFoldDB" id="A0A0S7BVH1"/>
<dbReference type="Gene3D" id="1.10.10.60">
    <property type="entry name" value="Homeodomain-like"/>
    <property type="match status" value="1"/>
</dbReference>
<keyword evidence="5" id="KW-0805">Transcription regulation</keyword>
<dbReference type="EMBL" id="DF968182">
    <property type="protein sequence ID" value="GAP42130.1"/>
    <property type="molecule type" value="Genomic_DNA"/>
</dbReference>
<dbReference type="InterPro" id="IPR000394">
    <property type="entry name" value="RNA_pol_sigma_54"/>
</dbReference>
<dbReference type="PANTHER" id="PTHR32248:SF4">
    <property type="entry name" value="RNA POLYMERASE SIGMA-54 FACTOR"/>
    <property type="match status" value="1"/>
</dbReference>
<evidence type="ECO:0000313" key="13">
    <source>
        <dbReference type="Proteomes" id="UP000053091"/>
    </source>
</evidence>
<dbReference type="GO" id="GO:0006352">
    <property type="term" value="P:DNA-templated transcription initiation"/>
    <property type="evidence" value="ECO:0007669"/>
    <property type="project" value="InterPro"/>
</dbReference>
<dbReference type="PRINTS" id="PR00045">
    <property type="entry name" value="SIGMA54FCT"/>
</dbReference>
<gene>
    <name evidence="12" type="ORF">TBC1_11259</name>
</gene>
<dbReference type="PANTHER" id="PTHR32248">
    <property type="entry name" value="RNA POLYMERASE SIGMA-54 FACTOR"/>
    <property type="match status" value="1"/>
</dbReference>
<dbReference type="GO" id="GO:0001216">
    <property type="term" value="F:DNA-binding transcription activator activity"/>
    <property type="evidence" value="ECO:0007669"/>
    <property type="project" value="InterPro"/>
</dbReference>
<evidence type="ECO:0000256" key="5">
    <source>
        <dbReference type="ARBA" id="ARBA00023015"/>
    </source>
</evidence>
<dbReference type="STRING" id="1678841.TBC1_11259"/>
<feature type="domain" description="RNA polymerase sigma factor 54 DNA-binding" evidence="10">
    <location>
        <begin position="328"/>
        <end position="485"/>
    </location>
</feature>
<evidence type="ECO:0000256" key="4">
    <source>
        <dbReference type="ARBA" id="ARBA00022695"/>
    </source>
</evidence>
<dbReference type="InterPro" id="IPR007634">
    <property type="entry name" value="RNA_pol_sigma_54_DNA-bd"/>
</dbReference>
<keyword evidence="8" id="KW-0804">Transcription</keyword>
<dbReference type="RefSeq" id="WP_062037367.1">
    <property type="nucleotide sequence ID" value="NZ_DF968182.1"/>
</dbReference>
<dbReference type="NCBIfam" id="TIGR02395">
    <property type="entry name" value="rpoN_sigma"/>
    <property type="match status" value="1"/>
</dbReference>
<feature type="compositionally biased region" description="Acidic residues" evidence="9">
    <location>
        <begin position="41"/>
        <end position="71"/>
    </location>
</feature>
<proteinExistence type="inferred from homology"/>
<dbReference type="PROSITE" id="PS50044">
    <property type="entry name" value="SIGMA54_3"/>
    <property type="match status" value="1"/>
</dbReference>
<keyword evidence="3" id="KW-0808">Transferase</keyword>
<evidence type="ECO:0000259" key="10">
    <source>
        <dbReference type="Pfam" id="PF04552"/>
    </source>
</evidence>
<evidence type="ECO:0000259" key="11">
    <source>
        <dbReference type="Pfam" id="PF04963"/>
    </source>
</evidence>
<dbReference type="Pfam" id="PF00309">
    <property type="entry name" value="Sigma54_AID"/>
    <property type="match status" value="1"/>
</dbReference>
<name>A0A0S7BVH1_9BACT</name>
<evidence type="ECO:0000313" key="12">
    <source>
        <dbReference type="EMBL" id="GAP42130.1"/>
    </source>
</evidence>
<feature type="domain" description="RNA polymerase sigma factor 54 core-binding" evidence="11">
    <location>
        <begin position="114"/>
        <end position="305"/>
    </location>
</feature>
<dbReference type="PATRIC" id="fig|1678841.3.peg.298"/>
<evidence type="ECO:0000256" key="3">
    <source>
        <dbReference type="ARBA" id="ARBA00022679"/>
    </source>
</evidence>
<evidence type="ECO:0000256" key="2">
    <source>
        <dbReference type="ARBA" id="ARBA00022478"/>
    </source>
</evidence>
<dbReference type="PIRSF" id="PIRSF000774">
    <property type="entry name" value="RpoN"/>
    <property type="match status" value="1"/>
</dbReference>
<dbReference type="GO" id="GO:0016987">
    <property type="term" value="F:sigma factor activity"/>
    <property type="evidence" value="ECO:0007669"/>
    <property type="project" value="UniProtKB-KW"/>
</dbReference>
<keyword evidence="4" id="KW-0548">Nucleotidyltransferase</keyword>
<evidence type="ECO:0000256" key="8">
    <source>
        <dbReference type="ARBA" id="ARBA00023163"/>
    </source>
</evidence>
<keyword evidence="2" id="KW-0240">DNA-directed RNA polymerase</keyword>
<sequence length="487" mass="56153">MLTQKLQQKLLQKLSPQQILLMKLLQIPSIALEQRIKQEIEENPALEDAADPEMSTDAEEPLPDTEPDPVEELEREREDFDITDYLDDDDIPAYRLNSGNTSADDEHREVPYASGISFHEMLISQLGLRHLDERQVAIATYIIGNLDDSGYLNRNLSAMVDDLAFTQNISTSVEELNELLKVVQEFDPPGIGARDLRECLLIQLRRQDYTPAVELATHLVERYFDELTKKHYDKITRKARVTEEELRDAVNEILKLNPKPGNSMGETSRTNHYIMPDFFVYNKDGDLELQVNSRNMPELRLSRTYVDMLETYAESKSKSNSQKEAVMFIKQKIDSARWFIDAIKQRQNTLYVTMTAIMEYQRDYFLTGDETKLRPMILKDIAELVGLDISTVSRVANSKYVQTPFGTFLLKTFFSESMQTDSGEEVSTREIKKILSDCIEAEEKGKPLTDEQLTDILKEKGYNIARRTVAKYREQLNIPVARLRKEL</sequence>